<evidence type="ECO:0000313" key="2">
    <source>
        <dbReference type="Proteomes" id="UP000314294"/>
    </source>
</evidence>
<dbReference type="Proteomes" id="UP000314294">
    <property type="component" value="Unassembled WGS sequence"/>
</dbReference>
<dbReference type="EMBL" id="SRLO01000032">
    <property type="protein sequence ID" value="TNN83679.1"/>
    <property type="molecule type" value="Genomic_DNA"/>
</dbReference>
<evidence type="ECO:0000313" key="1">
    <source>
        <dbReference type="EMBL" id="TNN83679.1"/>
    </source>
</evidence>
<accession>A0A4Z2J0D9</accession>
<name>A0A4Z2J0D9_9TELE</name>
<dbReference type="Gene3D" id="3.30.70.1820">
    <property type="entry name" value="L1 transposable element, RRM domain"/>
    <property type="match status" value="1"/>
</dbReference>
<gene>
    <name evidence="1" type="ORF">EYF80_006197</name>
</gene>
<comment type="caution">
    <text evidence="1">The sequence shown here is derived from an EMBL/GenBank/DDBJ whole genome shotgun (WGS) entry which is preliminary data.</text>
</comment>
<reference evidence="1 2" key="1">
    <citation type="submission" date="2019-03" db="EMBL/GenBank/DDBJ databases">
        <title>First draft genome of Liparis tanakae, snailfish: a comprehensive survey of snailfish specific genes.</title>
        <authorList>
            <person name="Kim W."/>
            <person name="Song I."/>
            <person name="Jeong J.-H."/>
            <person name="Kim D."/>
            <person name="Kim S."/>
            <person name="Ryu S."/>
            <person name="Song J.Y."/>
            <person name="Lee S.K."/>
        </authorList>
    </citation>
    <scope>NUCLEOTIDE SEQUENCE [LARGE SCALE GENOMIC DNA]</scope>
    <source>
        <tissue evidence="1">Muscle</tissue>
    </source>
</reference>
<keyword evidence="2" id="KW-1185">Reference proteome</keyword>
<sequence length="153" mass="17354">MKEALLTSEEPNQLLNLRLFIDFVTELFKNNLKKLPGAHRAPIPKPAATSTPRSILVSFLQFCVKELILKKVWQRKIESNGKQLLFDNDDAPANAVLKEKGIRYQMPDSEMRVYRVTGRRIYKSADEAARDLNEGWDKGVGELHRGCRGGGTE</sequence>
<dbReference type="AlphaFoldDB" id="A0A4Z2J0D9"/>
<protein>
    <submittedName>
        <fullName evidence="1">Uncharacterized protein</fullName>
    </submittedName>
</protein>
<dbReference type="OrthoDB" id="8862550at2759"/>
<proteinExistence type="predicted"/>
<organism evidence="1 2">
    <name type="scientific">Liparis tanakae</name>
    <name type="common">Tanaka's snailfish</name>
    <dbReference type="NCBI Taxonomy" id="230148"/>
    <lineage>
        <taxon>Eukaryota</taxon>
        <taxon>Metazoa</taxon>
        <taxon>Chordata</taxon>
        <taxon>Craniata</taxon>
        <taxon>Vertebrata</taxon>
        <taxon>Euteleostomi</taxon>
        <taxon>Actinopterygii</taxon>
        <taxon>Neopterygii</taxon>
        <taxon>Teleostei</taxon>
        <taxon>Neoteleostei</taxon>
        <taxon>Acanthomorphata</taxon>
        <taxon>Eupercaria</taxon>
        <taxon>Perciformes</taxon>
        <taxon>Cottioidei</taxon>
        <taxon>Cottales</taxon>
        <taxon>Liparidae</taxon>
        <taxon>Liparis</taxon>
    </lineage>
</organism>